<dbReference type="SUPFAM" id="SSF51735">
    <property type="entry name" value="NAD(P)-binding Rossmann-fold domains"/>
    <property type="match status" value="1"/>
</dbReference>
<dbReference type="RefSeq" id="WP_110938996.1">
    <property type="nucleotide sequence ID" value="NZ_KZ614148.1"/>
</dbReference>
<dbReference type="InterPro" id="IPR023401">
    <property type="entry name" value="ODC_N"/>
</dbReference>
<organism evidence="1 2">
    <name type="scientific">Salipaludibacillus neizhouensis</name>
    <dbReference type="NCBI Taxonomy" id="885475"/>
    <lineage>
        <taxon>Bacteria</taxon>
        <taxon>Bacillati</taxon>
        <taxon>Bacillota</taxon>
        <taxon>Bacilli</taxon>
        <taxon>Bacillales</taxon>
        <taxon>Bacillaceae</taxon>
    </lineage>
</organism>
<dbReference type="PANTHER" id="PTHR13812:SF19">
    <property type="entry name" value="KETIMINE REDUCTASE MU-CRYSTALLIN"/>
    <property type="match status" value="1"/>
</dbReference>
<dbReference type="InterPro" id="IPR036291">
    <property type="entry name" value="NAD(P)-bd_dom_sf"/>
</dbReference>
<dbReference type="EMBL" id="PDOE01000037">
    <property type="protein sequence ID" value="RKL64798.1"/>
    <property type="molecule type" value="Genomic_DNA"/>
</dbReference>
<dbReference type="Proteomes" id="UP000281498">
    <property type="component" value="Unassembled WGS sequence"/>
</dbReference>
<sequence>MLLLSEKDIKKSLSMEEAINVIEEAFLKYANNDFVMPARTFSKVKDEDTLLIMPCFVDDCIGLKVVTSYPSNNTTNNPVTQGLVLLNNRETGDPLAIINGSVLTAIKTAAVSGVAMRFFMKEAETVGLIGTGLQGMYQLLAAVSSTSVKTIYIFNRSSEKTEKFIQEFRTISKSDIEIIPVLDKTELVRNSQIIITTTTSVSPVLPEISGLYENKLIVGVGSYKSNMRELPQTLFEDLDYYYIDSEQGKKECGDIIDPLKRGWVKENQIVLLSDLLKGGLKAPQNTNPIVFKTVSMALFDAYIGNYVFKKAKELGIGQEFKL</sequence>
<protein>
    <recommendedName>
        <fullName evidence="3">Ornithine cyclodeaminase</fullName>
    </recommendedName>
</protein>
<dbReference type="GO" id="GO:0005737">
    <property type="term" value="C:cytoplasm"/>
    <property type="evidence" value="ECO:0007669"/>
    <property type="project" value="TreeGrafter"/>
</dbReference>
<comment type="caution">
    <text evidence="1">The sequence shown here is derived from an EMBL/GenBank/DDBJ whole genome shotgun (WGS) entry which is preliminary data.</text>
</comment>
<dbReference type="PIRSF" id="PIRSF001439">
    <property type="entry name" value="CryM"/>
    <property type="match status" value="1"/>
</dbReference>
<keyword evidence="2" id="KW-1185">Reference proteome</keyword>
<reference evidence="1 2" key="1">
    <citation type="submission" date="2017-10" db="EMBL/GenBank/DDBJ databases">
        <title>Bacillus sp. nov., a halophilic bacterium isolated from a Keqin Lake.</title>
        <authorList>
            <person name="Wang H."/>
        </authorList>
    </citation>
    <scope>NUCLEOTIDE SEQUENCE [LARGE SCALE GENOMIC DNA]</scope>
    <source>
        <strain evidence="1 2">KCTC 13187</strain>
    </source>
</reference>
<dbReference type="AlphaFoldDB" id="A0A3A9K0P7"/>
<dbReference type="InterPro" id="IPR003462">
    <property type="entry name" value="ODC_Mu_crystall"/>
</dbReference>
<evidence type="ECO:0000313" key="2">
    <source>
        <dbReference type="Proteomes" id="UP000281498"/>
    </source>
</evidence>
<dbReference type="Pfam" id="PF02423">
    <property type="entry name" value="OCD_Mu_crystall"/>
    <property type="match status" value="1"/>
</dbReference>
<dbReference type="Gene3D" id="3.40.50.720">
    <property type="entry name" value="NAD(P)-binding Rossmann-like Domain"/>
    <property type="match status" value="1"/>
</dbReference>
<dbReference type="Gene3D" id="3.30.1780.10">
    <property type="entry name" value="ornithine cyclodeaminase, domain 1"/>
    <property type="match status" value="1"/>
</dbReference>
<gene>
    <name evidence="1" type="ORF">CR203_24340</name>
</gene>
<evidence type="ECO:0000313" key="1">
    <source>
        <dbReference type="EMBL" id="RKL64798.1"/>
    </source>
</evidence>
<evidence type="ECO:0008006" key="3">
    <source>
        <dbReference type="Google" id="ProtNLM"/>
    </source>
</evidence>
<accession>A0A3A9K0P7</accession>
<dbReference type="OrthoDB" id="9792005at2"/>
<proteinExistence type="predicted"/>
<dbReference type="PANTHER" id="PTHR13812">
    <property type="entry name" value="KETIMINE REDUCTASE MU-CRYSTALLIN"/>
    <property type="match status" value="1"/>
</dbReference>
<name>A0A3A9K0P7_9BACI</name>